<proteinExistence type="inferred from homology"/>
<sequence length="159" mass="18293">MKRFRGLRLSRRKLTSVFQLMTRTGRKSFSFLNPISKVSALACWLQRGAKKCFSGSDPKYIQLGRGNPEVTPKGHLAVYMAESNGDTRRVLVPVIYFNHPLFGELLEESKRVYGYNHPGGITIPCDYSKFELVKMRIEDCRTRYLPTGPEYKLNSHNRC</sequence>
<comment type="caution">
    <text evidence="2">The sequence shown here is derived from an EMBL/GenBank/DDBJ whole genome shotgun (WGS) entry which is preliminary data.</text>
</comment>
<dbReference type="PANTHER" id="PTHR31374:SF201">
    <property type="entry name" value="SAUR-LIKE AUXIN-RESPONSIVE PROTEIN FAMILY"/>
    <property type="match status" value="1"/>
</dbReference>
<gene>
    <name evidence="2" type="ORF">K2173_005374</name>
</gene>
<evidence type="ECO:0008006" key="4">
    <source>
        <dbReference type="Google" id="ProtNLM"/>
    </source>
</evidence>
<accession>A0AAV8TD15</accession>
<dbReference type="Proteomes" id="UP001159364">
    <property type="component" value="Linkage Group LG05"/>
</dbReference>
<protein>
    <recommendedName>
        <fullName evidence="4">Small auxin up regulated protein</fullName>
    </recommendedName>
</protein>
<organism evidence="2 3">
    <name type="scientific">Erythroxylum novogranatense</name>
    <dbReference type="NCBI Taxonomy" id="1862640"/>
    <lineage>
        <taxon>Eukaryota</taxon>
        <taxon>Viridiplantae</taxon>
        <taxon>Streptophyta</taxon>
        <taxon>Embryophyta</taxon>
        <taxon>Tracheophyta</taxon>
        <taxon>Spermatophyta</taxon>
        <taxon>Magnoliopsida</taxon>
        <taxon>eudicotyledons</taxon>
        <taxon>Gunneridae</taxon>
        <taxon>Pentapetalae</taxon>
        <taxon>rosids</taxon>
        <taxon>fabids</taxon>
        <taxon>Malpighiales</taxon>
        <taxon>Erythroxylaceae</taxon>
        <taxon>Erythroxylum</taxon>
    </lineage>
</organism>
<name>A0AAV8TD15_9ROSI</name>
<dbReference type="InterPro" id="IPR003676">
    <property type="entry name" value="SAUR_fam"/>
</dbReference>
<dbReference type="PANTHER" id="PTHR31374">
    <property type="entry name" value="AUXIN-INDUCED PROTEIN-LIKE-RELATED"/>
    <property type="match status" value="1"/>
</dbReference>
<reference evidence="2 3" key="1">
    <citation type="submission" date="2021-09" db="EMBL/GenBank/DDBJ databases">
        <title>Genomic insights and catalytic innovation underlie evolution of tropane alkaloids biosynthesis.</title>
        <authorList>
            <person name="Wang Y.-J."/>
            <person name="Tian T."/>
            <person name="Huang J.-P."/>
            <person name="Huang S.-X."/>
        </authorList>
    </citation>
    <scope>NUCLEOTIDE SEQUENCE [LARGE SCALE GENOMIC DNA]</scope>
    <source>
        <strain evidence="2">KIB-2018</strain>
        <tissue evidence="2">Leaf</tissue>
    </source>
</reference>
<dbReference type="Pfam" id="PF02519">
    <property type="entry name" value="Auxin_inducible"/>
    <property type="match status" value="1"/>
</dbReference>
<evidence type="ECO:0000256" key="1">
    <source>
        <dbReference type="ARBA" id="ARBA00006974"/>
    </source>
</evidence>
<evidence type="ECO:0000313" key="2">
    <source>
        <dbReference type="EMBL" id="KAJ8764194.1"/>
    </source>
</evidence>
<dbReference type="GO" id="GO:0009733">
    <property type="term" value="P:response to auxin"/>
    <property type="evidence" value="ECO:0007669"/>
    <property type="project" value="InterPro"/>
</dbReference>
<comment type="similarity">
    <text evidence="1">Belongs to the ARG7 family.</text>
</comment>
<keyword evidence="3" id="KW-1185">Reference proteome</keyword>
<evidence type="ECO:0000313" key="3">
    <source>
        <dbReference type="Proteomes" id="UP001159364"/>
    </source>
</evidence>
<dbReference type="EMBL" id="JAIWQS010000005">
    <property type="protein sequence ID" value="KAJ8764194.1"/>
    <property type="molecule type" value="Genomic_DNA"/>
</dbReference>
<dbReference type="AlphaFoldDB" id="A0AAV8TD15"/>